<sequence>MNIKSVTIYHIELNLISPFAASYGEMSTREALILEVMDESGQSGFGECVAFSLPWYTEETVKTAYHMLEDFLIPLLNKKTYSHPAEFVAEMKMFKRNNMAKASLEAALWDLYGKQQGKSLSELWGGTRKEIEAGVVVGLGTIEEMTSNIEQHLEEGYKRFKVKIKPGSDFVLLKQLREKFPSLPLMADANSAYTLKDIEMLKALDEFNLMMIEQPLASDDLIDHAELQRQMTTPICLDESIISSEDARKAIQLGSTKVINIKMGRVGGALEAINIHDICKIADVPVWCGGMLETGISRAHNIALASLPQFIIPGDISSSSRYWKKDIIQPEVKVINGKIKVPTTPGLGIEVDQEQLQHYSITKKAYQITT</sequence>
<keyword evidence="10" id="KW-1185">Reference proteome</keyword>
<dbReference type="SUPFAM" id="SSF51604">
    <property type="entry name" value="Enolase C-terminal domain-like"/>
    <property type="match status" value="1"/>
</dbReference>
<evidence type="ECO:0000313" key="9">
    <source>
        <dbReference type="EMBL" id="MBM6618055.1"/>
    </source>
</evidence>
<dbReference type="SFLD" id="SFLDF00009">
    <property type="entry name" value="o-succinylbenzoate_synthase"/>
    <property type="match status" value="1"/>
</dbReference>
<evidence type="ECO:0000256" key="2">
    <source>
        <dbReference type="ARBA" id="ARBA00022428"/>
    </source>
</evidence>
<dbReference type="NCBIfam" id="TIGR01928">
    <property type="entry name" value="menC_lowGC_arch"/>
    <property type="match status" value="1"/>
</dbReference>
<dbReference type="RefSeq" id="WP_204203424.1">
    <property type="nucleotide sequence ID" value="NZ_JAFELM010000029.1"/>
</dbReference>
<reference evidence="9 10" key="1">
    <citation type="submission" date="2021-02" db="EMBL/GenBank/DDBJ databases">
        <title>Bacillus sp. RD4P76, an endophyte from a halophyte.</title>
        <authorList>
            <person name="Sun J.-Q."/>
        </authorList>
    </citation>
    <scope>NUCLEOTIDE SEQUENCE [LARGE SCALE GENOMIC DNA]</scope>
    <source>
        <strain evidence="9 10">RD4P76</strain>
    </source>
</reference>
<name>A0ABS2DHV4_9BACI</name>
<evidence type="ECO:0000256" key="5">
    <source>
        <dbReference type="ARBA" id="ARBA00023239"/>
    </source>
</evidence>
<dbReference type="InterPro" id="IPR010197">
    <property type="entry name" value="OSBS/NAAAR"/>
</dbReference>
<comment type="function">
    <text evidence="7">Converts 2-succinyl-6-hydroxy-2,4-cyclohexadiene-1-carboxylate (SHCHC) to 2-succinylbenzoate (OSB).</text>
</comment>
<feature type="binding site" evidence="7">
    <location>
        <position position="213"/>
    </location>
    <ligand>
        <name>Mg(2+)</name>
        <dbReference type="ChEBI" id="CHEBI:18420"/>
    </ligand>
</feature>
<dbReference type="SMART" id="SM00922">
    <property type="entry name" value="MR_MLE"/>
    <property type="match status" value="1"/>
</dbReference>
<evidence type="ECO:0000256" key="1">
    <source>
        <dbReference type="ARBA" id="ARBA00001968"/>
    </source>
</evidence>
<keyword evidence="2 7" id="KW-0474">Menaquinone biosynthesis</keyword>
<comment type="pathway">
    <text evidence="7">Quinol/quinone metabolism; 1,4-dihydroxy-2-naphthoate biosynthesis; 1,4-dihydroxy-2-naphthoate from chorismate: step 4/7.</text>
</comment>
<feature type="binding site" evidence="7">
    <location>
        <position position="238"/>
    </location>
    <ligand>
        <name>Mg(2+)</name>
        <dbReference type="ChEBI" id="CHEBI:18420"/>
    </ligand>
</feature>
<dbReference type="SFLD" id="SFLDG00180">
    <property type="entry name" value="muconate_cycloisomerase"/>
    <property type="match status" value="1"/>
</dbReference>
<evidence type="ECO:0000256" key="6">
    <source>
        <dbReference type="ARBA" id="ARBA00029491"/>
    </source>
</evidence>
<dbReference type="InterPro" id="IPR029017">
    <property type="entry name" value="Enolase-like_N"/>
</dbReference>
<dbReference type="InterPro" id="IPR013342">
    <property type="entry name" value="Mandelate_racemase_C"/>
</dbReference>
<evidence type="ECO:0000256" key="4">
    <source>
        <dbReference type="ARBA" id="ARBA00022842"/>
    </source>
</evidence>
<dbReference type="EC" id="4.2.1.113" evidence="6 7"/>
<comment type="cofactor">
    <cofactor evidence="1 7">
        <name>a divalent metal cation</name>
        <dbReference type="ChEBI" id="CHEBI:60240"/>
    </cofactor>
</comment>
<dbReference type="CDD" id="cd03317">
    <property type="entry name" value="NAAAR"/>
    <property type="match status" value="1"/>
</dbReference>
<dbReference type="SUPFAM" id="SSF54826">
    <property type="entry name" value="Enolase N-terminal domain-like"/>
    <property type="match status" value="1"/>
</dbReference>
<comment type="similarity">
    <text evidence="7">Belongs to the mandelate racemase/muconate lactonizing enzyme family. MenC type 2 subfamily.</text>
</comment>
<dbReference type="InterPro" id="IPR036849">
    <property type="entry name" value="Enolase-like_C_sf"/>
</dbReference>
<feature type="active site" description="Proton donor" evidence="7">
    <location>
        <position position="163"/>
    </location>
</feature>
<dbReference type="Pfam" id="PF02746">
    <property type="entry name" value="MR_MLE_N"/>
    <property type="match status" value="1"/>
</dbReference>
<organism evidence="9 10">
    <name type="scientific">Bacillus suaedaesalsae</name>
    <dbReference type="NCBI Taxonomy" id="2810349"/>
    <lineage>
        <taxon>Bacteria</taxon>
        <taxon>Bacillati</taxon>
        <taxon>Bacillota</taxon>
        <taxon>Bacilli</taxon>
        <taxon>Bacillales</taxon>
        <taxon>Bacillaceae</taxon>
        <taxon>Bacillus</taxon>
    </lineage>
</organism>
<feature type="domain" description="Mandelate racemase/muconate lactonizing enzyme C-terminal" evidence="8">
    <location>
        <begin position="142"/>
        <end position="234"/>
    </location>
</feature>
<evidence type="ECO:0000259" key="8">
    <source>
        <dbReference type="SMART" id="SM00922"/>
    </source>
</evidence>
<dbReference type="HAMAP" id="MF_01933">
    <property type="entry name" value="MenC_2"/>
    <property type="match status" value="1"/>
</dbReference>
<feature type="active site" description="Proton acceptor" evidence="7">
    <location>
        <position position="262"/>
    </location>
</feature>
<keyword evidence="3 7" id="KW-0479">Metal-binding</keyword>
<protein>
    <recommendedName>
        <fullName evidence="6 7">o-succinylbenzoate synthase</fullName>
        <shortName evidence="7">OSB synthase</shortName>
        <shortName evidence="7">OSBS</shortName>
        <ecNumber evidence="6 7">4.2.1.113</ecNumber>
    </recommendedName>
    <alternativeName>
        <fullName evidence="7">4-(2'-carboxyphenyl)-4-oxybutyric acid synthase</fullName>
    </alternativeName>
    <alternativeName>
        <fullName evidence="7">o-succinylbenzoic acid synthase</fullName>
    </alternativeName>
</protein>
<comment type="catalytic activity">
    <reaction evidence="7">
        <text>(1R,6R)-6-hydroxy-2-succinyl-cyclohexa-2,4-diene-1-carboxylate = 2-succinylbenzoate + H2O</text>
        <dbReference type="Rhea" id="RHEA:10196"/>
        <dbReference type="ChEBI" id="CHEBI:15377"/>
        <dbReference type="ChEBI" id="CHEBI:18325"/>
        <dbReference type="ChEBI" id="CHEBI:58689"/>
        <dbReference type="EC" id="4.2.1.113"/>
    </reaction>
</comment>
<dbReference type="Proteomes" id="UP001518925">
    <property type="component" value="Unassembled WGS sequence"/>
</dbReference>
<dbReference type="Gene3D" id="3.30.390.10">
    <property type="entry name" value="Enolase-like, N-terminal domain"/>
    <property type="match status" value="1"/>
</dbReference>
<dbReference type="InterPro" id="IPR029065">
    <property type="entry name" value="Enolase_C-like"/>
</dbReference>
<comment type="caution">
    <text evidence="9">The sequence shown here is derived from an EMBL/GenBank/DDBJ whole genome shotgun (WGS) entry which is preliminary data.</text>
</comment>
<dbReference type="GO" id="GO:0043748">
    <property type="term" value="F:O-succinylbenzoate synthase activity"/>
    <property type="evidence" value="ECO:0007669"/>
    <property type="project" value="UniProtKB-EC"/>
</dbReference>
<dbReference type="PANTHER" id="PTHR48073">
    <property type="entry name" value="O-SUCCINYLBENZOATE SYNTHASE-RELATED"/>
    <property type="match status" value="1"/>
</dbReference>
<evidence type="ECO:0000313" key="10">
    <source>
        <dbReference type="Proteomes" id="UP001518925"/>
    </source>
</evidence>
<keyword evidence="4 7" id="KW-0460">Magnesium</keyword>
<comment type="pathway">
    <text evidence="7">Quinol/quinone metabolism; menaquinone biosynthesis.</text>
</comment>
<proteinExistence type="inferred from homology"/>
<dbReference type="Gene3D" id="3.20.20.120">
    <property type="entry name" value="Enolase-like C-terminal domain"/>
    <property type="match status" value="1"/>
</dbReference>
<dbReference type="EMBL" id="JAFELM010000029">
    <property type="protein sequence ID" value="MBM6618055.1"/>
    <property type="molecule type" value="Genomic_DNA"/>
</dbReference>
<dbReference type="InterPro" id="IPR047585">
    <property type="entry name" value="MenC"/>
</dbReference>
<feature type="binding site" evidence="7">
    <location>
        <position position="188"/>
    </location>
    <ligand>
        <name>Mg(2+)</name>
        <dbReference type="ChEBI" id="CHEBI:18420"/>
    </ligand>
</feature>
<evidence type="ECO:0000256" key="7">
    <source>
        <dbReference type="HAMAP-Rule" id="MF_01933"/>
    </source>
</evidence>
<gene>
    <name evidence="7 9" type="primary">menC</name>
    <name evidence="9" type="ORF">JR050_10335</name>
</gene>
<dbReference type="PANTHER" id="PTHR48073:SF5">
    <property type="entry name" value="O-SUCCINYLBENZOATE SYNTHASE"/>
    <property type="match status" value="1"/>
</dbReference>
<evidence type="ECO:0000256" key="3">
    <source>
        <dbReference type="ARBA" id="ARBA00022723"/>
    </source>
</evidence>
<dbReference type="SFLD" id="SFLDS00001">
    <property type="entry name" value="Enolase"/>
    <property type="match status" value="1"/>
</dbReference>
<dbReference type="InterPro" id="IPR013341">
    <property type="entry name" value="Mandelate_racemase_N_dom"/>
</dbReference>
<keyword evidence="5 7" id="KW-0456">Lyase</keyword>
<dbReference type="Pfam" id="PF13378">
    <property type="entry name" value="MR_MLE_C"/>
    <property type="match status" value="1"/>
</dbReference>
<accession>A0ABS2DHV4</accession>